<keyword evidence="5" id="KW-1133">Transmembrane helix</keyword>
<evidence type="ECO:0000256" key="2">
    <source>
        <dbReference type="ARBA" id="ARBA00005695"/>
    </source>
</evidence>
<dbReference type="GO" id="GO:0015833">
    <property type="term" value="P:peptide transport"/>
    <property type="evidence" value="ECO:0007669"/>
    <property type="project" value="TreeGrafter"/>
</dbReference>
<dbReference type="GO" id="GO:0030288">
    <property type="term" value="C:outer membrane-bounded periplasmic space"/>
    <property type="evidence" value="ECO:0007669"/>
    <property type="project" value="UniProtKB-ARBA"/>
</dbReference>
<feature type="transmembrane region" description="Helical" evidence="5">
    <location>
        <begin position="42"/>
        <end position="62"/>
    </location>
</feature>
<dbReference type="InterPro" id="IPR039424">
    <property type="entry name" value="SBP_5"/>
</dbReference>
<protein>
    <submittedName>
        <fullName evidence="7">ABC transporter substrate-binding protein</fullName>
    </submittedName>
</protein>
<keyword evidence="4" id="KW-0732">Signal</keyword>
<gene>
    <name evidence="7" type="ORF">M8523_27285</name>
</gene>
<name>A0AA41Z714_9HYPH</name>
<organism evidence="7 8">
    <name type="scientific">Lichenifustis flavocetrariae</name>
    <dbReference type="NCBI Taxonomy" id="2949735"/>
    <lineage>
        <taxon>Bacteria</taxon>
        <taxon>Pseudomonadati</taxon>
        <taxon>Pseudomonadota</taxon>
        <taxon>Alphaproteobacteria</taxon>
        <taxon>Hyphomicrobiales</taxon>
        <taxon>Lichenihabitantaceae</taxon>
        <taxon>Lichenifustis</taxon>
    </lineage>
</organism>
<keyword evidence="8" id="KW-1185">Reference proteome</keyword>
<dbReference type="PROSITE" id="PS51318">
    <property type="entry name" value="TAT"/>
    <property type="match status" value="1"/>
</dbReference>
<evidence type="ECO:0000259" key="6">
    <source>
        <dbReference type="Pfam" id="PF00496"/>
    </source>
</evidence>
<keyword evidence="5" id="KW-0812">Transmembrane</keyword>
<comment type="caution">
    <text evidence="7">The sequence shown here is derived from an EMBL/GenBank/DDBJ whole genome shotgun (WGS) entry which is preliminary data.</text>
</comment>
<dbReference type="SUPFAM" id="SSF53850">
    <property type="entry name" value="Periplasmic binding protein-like II"/>
    <property type="match status" value="1"/>
</dbReference>
<evidence type="ECO:0000256" key="1">
    <source>
        <dbReference type="ARBA" id="ARBA00004418"/>
    </source>
</evidence>
<dbReference type="GO" id="GO:0043190">
    <property type="term" value="C:ATP-binding cassette (ABC) transporter complex"/>
    <property type="evidence" value="ECO:0007669"/>
    <property type="project" value="InterPro"/>
</dbReference>
<evidence type="ECO:0000256" key="3">
    <source>
        <dbReference type="ARBA" id="ARBA00022448"/>
    </source>
</evidence>
<dbReference type="Gene3D" id="3.10.105.10">
    <property type="entry name" value="Dipeptide-binding Protein, Domain 3"/>
    <property type="match status" value="1"/>
</dbReference>
<evidence type="ECO:0000313" key="8">
    <source>
        <dbReference type="Proteomes" id="UP001165667"/>
    </source>
</evidence>
<dbReference type="AlphaFoldDB" id="A0AA41Z714"/>
<dbReference type="Pfam" id="PF00496">
    <property type="entry name" value="SBP_bac_5"/>
    <property type="match status" value="1"/>
</dbReference>
<dbReference type="PIRSF" id="PIRSF002741">
    <property type="entry name" value="MppA"/>
    <property type="match status" value="1"/>
</dbReference>
<dbReference type="InterPro" id="IPR030678">
    <property type="entry name" value="Peptide/Ni-bd"/>
</dbReference>
<dbReference type="CDD" id="cd08503">
    <property type="entry name" value="PBP2_NikA_DppA_OppA_like_17"/>
    <property type="match status" value="1"/>
</dbReference>
<dbReference type="PANTHER" id="PTHR30290:SF10">
    <property type="entry name" value="PERIPLASMIC OLIGOPEPTIDE-BINDING PROTEIN-RELATED"/>
    <property type="match status" value="1"/>
</dbReference>
<dbReference type="GO" id="GO:1904680">
    <property type="term" value="F:peptide transmembrane transporter activity"/>
    <property type="evidence" value="ECO:0007669"/>
    <property type="project" value="TreeGrafter"/>
</dbReference>
<dbReference type="RefSeq" id="WP_282588053.1">
    <property type="nucleotide sequence ID" value="NZ_JAMOIM010000030.1"/>
</dbReference>
<keyword evidence="3" id="KW-0813">Transport</keyword>
<dbReference type="PANTHER" id="PTHR30290">
    <property type="entry name" value="PERIPLASMIC BINDING COMPONENT OF ABC TRANSPORTER"/>
    <property type="match status" value="1"/>
</dbReference>
<dbReference type="Gene3D" id="3.90.76.10">
    <property type="entry name" value="Dipeptide-binding Protein, Domain 1"/>
    <property type="match status" value="1"/>
</dbReference>
<dbReference type="Gene3D" id="3.40.190.10">
    <property type="entry name" value="Periplasmic binding protein-like II"/>
    <property type="match status" value="1"/>
</dbReference>
<evidence type="ECO:0000256" key="4">
    <source>
        <dbReference type="ARBA" id="ARBA00022729"/>
    </source>
</evidence>
<comment type="similarity">
    <text evidence="2">Belongs to the bacterial solute-binding protein 5 family.</text>
</comment>
<dbReference type="InterPro" id="IPR000914">
    <property type="entry name" value="SBP_5_dom"/>
</dbReference>
<dbReference type="InterPro" id="IPR006311">
    <property type="entry name" value="TAT_signal"/>
</dbReference>
<evidence type="ECO:0000256" key="5">
    <source>
        <dbReference type="SAM" id="Phobius"/>
    </source>
</evidence>
<proteinExistence type="inferred from homology"/>
<evidence type="ECO:0000313" key="7">
    <source>
        <dbReference type="EMBL" id="MCW6511678.1"/>
    </source>
</evidence>
<comment type="subcellular location">
    <subcellularLocation>
        <location evidence="1">Periplasm</location>
    </subcellularLocation>
</comment>
<dbReference type="Proteomes" id="UP001165667">
    <property type="component" value="Unassembled WGS sequence"/>
</dbReference>
<accession>A0AA41Z714</accession>
<sequence>MTRISNRYSHLRGRLGALENDLVDELESGRIDRRVFLRHGSMLGLSVPLLGGMAASAGLVAAPTPARAQAKPGATIRVASVTPAGVIDPVSIADQGGLTLLIQTGEFLCVTQPDLTLKPCLATSWSHNEDSSVWTFKLRSGVKYHTGETFKAEDVIASIDRLCDPKNASNALSAFKGILSKGNIKKVDDLTVEFHLDAPYGAFPYVVSSDNYNCVMLPVEYKGDYEKNWTGTGPFRLDKFTQKQGVSFVRFDGYWGEKALPDRTEFVFYDDLAPRVLALQGGQVDMIDQVPVAGGQALLNDPQFTVIREKSAAHEQVHMRCDTGPFTDKRVRRAMALSIEREKLVQGLFRGYAVTGNDSPFAPAFPSTDTSVPQRKQDIAQAKQLLEAAGVAKGFDVTLTTERYIEIPQYAILLQNFARPLGINIKLNVEAQDAYYGKAVFGQSDWLDSTMGITDYGQRGVPNVYLRAPLLSDGTWNGAHFKNPQYDKLVGEFGKAGDLGGQRTLARQIQELLLDETPIIFAYFYDYLVVTKKALVGIPPIANRLFLDRAGFA</sequence>
<feature type="domain" description="Solute-binding protein family 5" evidence="6">
    <location>
        <begin position="117"/>
        <end position="436"/>
    </location>
</feature>
<dbReference type="EMBL" id="JAMOIM010000030">
    <property type="protein sequence ID" value="MCW6511678.1"/>
    <property type="molecule type" value="Genomic_DNA"/>
</dbReference>
<keyword evidence="5" id="KW-0472">Membrane</keyword>
<reference evidence="7" key="1">
    <citation type="submission" date="2022-05" db="EMBL/GenBank/DDBJ databases">
        <authorList>
            <person name="Pankratov T."/>
        </authorList>
    </citation>
    <scope>NUCLEOTIDE SEQUENCE</scope>
    <source>
        <strain evidence="7">BP6-180914</strain>
    </source>
</reference>